<accession>A0ABS4KF92</accession>
<name>A0ABS4KF92_9FIRM</name>
<dbReference type="InterPro" id="IPR029064">
    <property type="entry name" value="Ribosomal_eL30-like_sf"/>
</dbReference>
<evidence type="ECO:0000313" key="2">
    <source>
        <dbReference type="EMBL" id="MBP2026443.1"/>
    </source>
</evidence>
<dbReference type="Proteomes" id="UP001314903">
    <property type="component" value="Unassembled WGS sequence"/>
</dbReference>
<protein>
    <submittedName>
        <fullName evidence="2">Ribosomal protein L7Ae-like RNA K-turn-binding protein</fullName>
    </submittedName>
</protein>
<gene>
    <name evidence="2" type="ORF">J2Z35_000232</name>
</gene>
<organism evidence="2 3">
    <name type="scientific">Acetoanaerobium pronyense</name>
    <dbReference type="NCBI Taxonomy" id="1482736"/>
    <lineage>
        <taxon>Bacteria</taxon>
        <taxon>Bacillati</taxon>
        <taxon>Bacillota</taxon>
        <taxon>Clostridia</taxon>
        <taxon>Peptostreptococcales</taxon>
        <taxon>Filifactoraceae</taxon>
        <taxon>Acetoanaerobium</taxon>
    </lineage>
</organism>
<reference evidence="2 3" key="1">
    <citation type="submission" date="2021-03" db="EMBL/GenBank/DDBJ databases">
        <title>Genomic Encyclopedia of Type Strains, Phase IV (KMG-IV): sequencing the most valuable type-strain genomes for metagenomic binning, comparative biology and taxonomic classification.</title>
        <authorList>
            <person name="Goeker M."/>
        </authorList>
    </citation>
    <scope>NUCLEOTIDE SEQUENCE [LARGE SCALE GENOMIC DNA]</scope>
    <source>
        <strain evidence="2 3">DSM 27512</strain>
    </source>
</reference>
<dbReference type="Gene3D" id="3.30.1330.30">
    <property type="match status" value="1"/>
</dbReference>
<proteinExistence type="predicted"/>
<keyword evidence="3" id="KW-1185">Reference proteome</keyword>
<dbReference type="EMBL" id="JAGGLI010000001">
    <property type="protein sequence ID" value="MBP2026443.1"/>
    <property type="molecule type" value="Genomic_DNA"/>
</dbReference>
<comment type="caution">
    <text evidence="2">The sequence shown here is derived from an EMBL/GenBank/DDBJ whole genome shotgun (WGS) entry which is preliminary data.</text>
</comment>
<dbReference type="Pfam" id="PF01248">
    <property type="entry name" value="Ribosomal_L7Ae"/>
    <property type="match status" value="1"/>
</dbReference>
<evidence type="ECO:0000313" key="3">
    <source>
        <dbReference type="Proteomes" id="UP001314903"/>
    </source>
</evidence>
<dbReference type="InterPro" id="IPR004038">
    <property type="entry name" value="Ribosomal_eL8/eL30/eS12/Gad45"/>
</dbReference>
<dbReference type="RefSeq" id="WP_209658489.1">
    <property type="nucleotide sequence ID" value="NZ_JAGGLI010000001.1"/>
</dbReference>
<dbReference type="SUPFAM" id="SSF55315">
    <property type="entry name" value="L30e-like"/>
    <property type="match status" value="1"/>
</dbReference>
<feature type="domain" description="Ribosomal protein eL8/eL30/eS12/Gadd45" evidence="1">
    <location>
        <begin position="5"/>
        <end position="92"/>
    </location>
</feature>
<sequence length="110" mass="12223">MNKEKILTLLGFAYKSRKLVSGEGITLEYIKSNKAKLVFIASDASENTRKRISDKCNFRSIELVDIFTRYEIGKAIGKDERVAVGITDQNFADSIKKLLGGGAYAKNESL</sequence>
<evidence type="ECO:0000259" key="1">
    <source>
        <dbReference type="Pfam" id="PF01248"/>
    </source>
</evidence>